<keyword evidence="2" id="KW-0217">Developmental protein</keyword>
<dbReference type="PANTHER" id="PTHR47695">
    <property type="entry name" value="PID DOMAIN-CONTAINING PROTEIN"/>
    <property type="match status" value="1"/>
</dbReference>
<dbReference type="Gene3D" id="2.30.29.30">
    <property type="entry name" value="Pleckstrin-homology domain (PH domain)/Phosphotyrosine-binding domain (PTB)"/>
    <property type="match status" value="1"/>
</dbReference>
<feature type="compositionally biased region" description="Polar residues" evidence="6">
    <location>
        <begin position="204"/>
        <end position="219"/>
    </location>
</feature>
<dbReference type="Proteomes" id="UP000265160">
    <property type="component" value="LG18"/>
</dbReference>
<feature type="region of interest" description="Disordered" evidence="6">
    <location>
        <begin position="200"/>
        <end position="219"/>
    </location>
</feature>
<keyword evidence="9" id="KW-1185">Reference proteome</keyword>
<dbReference type="CDD" id="cd01215">
    <property type="entry name" value="PTB_Dab"/>
    <property type="match status" value="1"/>
</dbReference>
<dbReference type="Ensembl" id="ENSMZET00005012254.1">
    <property type="protein sequence ID" value="ENSMZEP00005011848.1"/>
    <property type="gene ID" value="ENSMZEG00005008868.1"/>
</dbReference>
<dbReference type="Pfam" id="PF21792">
    <property type="entry name" value="DAB2_SBM"/>
    <property type="match status" value="1"/>
</dbReference>
<evidence type="ECO:0000256" key="4">
    <source>
        <dbReference type="ARBA" id="ARBA00022553"/>
    </source>
</evidence>
<name>A0A3P9BPI1_9CICH</name>
<dbReference type="GO" id="GO:0005737">
    <property type="term" value="C:cytoplasm"/>
    <property type="evidence" value="ECO:0007669"/>
    <property type="project" value="UniProtKB-SubCell"/>
</dbReference>
<feature type="compositionally biased region" description="Low complexity" evidence="6">
    <location>
        <begin position="387"/>
        <end position="400"/>
    </location>
</feature>
<proteinExistence type="predicted"/>
<dbReference type="SUPFAM" id="SSF50729">
    <property type="entry name" value="PH domain-like"/>
    <property type="match status" value="1"/>
</dbReference>
<accession>A0A3P9BPI1</accession>
<comment type="subcellular location">
    <subcellularLocation>
        <location evidence="1">Cytoplasm</location>
    </subcellularLocation>
</comment>
<feature type="region of interest" description="Disordered" evidence="6">
    <location>
        <begin position="364"/>
        <end position="407"/>
    </location>
</feature>
<evidence type="ECO:0000313" key="8">
    <source>
        <dbReference type="Ensembl" id="ENSMZEP00005011848.1"/>
    </source>
</evidence>
<reference evidence="8" key="2">
    <citation type="submission" date="2025-08" db="UniProtKB">
        <authorList>
            <consortium name="Ensembl"/>
        </authorList>
    </citation>
    <scope>IDENTIFICATION</scope>
</reference>
<dbReference type="InterPro" id="IPR048561">
    <property type="entry name" value="Dab_PTB"/>
</dbReference>
<dbReference type="InterPro" id="IPR011993">
    <property type="entry name" value="PH-like_dom_sf"/>
</dbReference>
<evidence type="ECO:0000256" key="2">
    <source>
        <dbReference type="ARBA" id="ARBA00022473"/>
    </source>
</evidence>
<dbReference type="PROSITE" id="PS01179">
    <property type="entry name" value="PID"/>
    <property type="match status" value="1"/>
</dbReference>
<keyword evidence="4" id="KW-0597">Phosphoprotein</keyword>
<evidence type="ECO:0000259" key="7">
    <source>
        <dbReference type="PROSITE" id="PS01179"/>
    </source>
</evidence>
<dbReference type="FunFam" id="2.30.29.30:FF:000035">
    <property type="entry name" value="Disabled homolog 2 isoform 1"/>
    <property type="match status" value="1"/>
</dbReference>
<feature type="domain" description="PID" evidence="7">
    <location>
        <begin position="30"/>
        <end position="160"/>
    </location>
</feature>
<dbReference type="InterPro" id="IPR006020">
    <property type="entry name" value="PTB/PI_dom"/>
</dbReference>
<evidence type="ECO:0000256" key="6">
    <source>
        <dbReference type="SAM" id="MobiDB-lite"/>
    </source>
</evidence>
<dbReference type="InterPro" id="IPR048559">
    <property type="entry name" value="DAB1/2_SBM"/>
</dbReference>
<dbReference type="PANTHER" id="PTHR47695:SF4">
    <property type="entry name" value="DISABLED HOMOLOG 1"/>
    <property type="match status" value="1"/>
</dbReference>
<keyword evidence="3" id="KW-0963">Cytoplasm</keyword>
<protein>
    <submittedName>
        <fullName evidence="8">DAB adaptor protein 1b</fullName>
    </submittedName>
</protein>
<dbReference type="SMART" id="SM00462">
    <property type="entry name" value="PTB"/>
    <property type="match status" value="1"/>
</dbReference>
<reference evidence="8 9" key="1">
    <citation type="journal article" date="2014" name="Nature">
        <title>The genomic substrate for adaptive radiation in African cichlid fish.</title>
        <authorList>
            <person name="Brawand D."/>
            <person name="Wagner C.E."/>
            <person name="Li Y.I."/>
            <person name="Malinsky M."/>
            <person name="Keller I."/>
            <person name="Fan S."/>
            <person name="Simakov O."/>
            <person name="Ng A.Y."/>
            <person name="Lim Z.W."/>
            <person name="Bezault E."/>
            <person name="Turner-Maier J."/>
            <person name="Johnson J."/>
            <person name="Alcazar R."/>
            <person name="Noh H.J."/>
            <person name="Russell P."/>
            <person name="Aken B."/>
            <person name="Alfoldi J."/>
            <person name="Amemiya C."/>
            <person name="Azzouzi N."/>
            <person name="Baroiller J.F."/>
            <person name="Barloy-Hubler F."/>
            <person name="Berlin A."/>
            <person name="Bloomquist R."/>
            <person name="Carleton K.L."/>
            <person name="Conte M.A."/>
            <person name="D'Cotta H."/>
            <person name="Eshel O."/>
            <person name="Gaffney L."/>
            <person name="Galibert F."/>
            <person name="Gante H.F."/>
            <person name="Gnerre S."/>
            <person name="Greuter L."/>
            <person name="Guyon R."/>
            <person name="Haddad N.S."/>
            <person name="Haerty W."/>
            <person name="Harris R.M."/>
            <person name="Hofmann H.A."/>
            <person name="Hourlier T."/>
            <person name="Hulata G."/>
            <person name="Jaffe D.B."/>
            <person name="Lara M."/>
            <person name="Lee A.P."/>
            <person name="MacCallum I."/>
            <person name="Mwaiko S."/>
            <person name="Nikaido M."/>
            <person name="Nishihara H."/>
            <person name="Ozouf-Costaz C."/>
            <person name="Penman D.J."/>
            <person name="Przybylski D."/>
            <person name="Rakotomanga M."/>
            <person name="Renn S.C.P."/>
            <person name="Ribeiro F.J."/>
            <person name="Ron M."/>
            <person name="Salzburger W."/>
            <person name="Sanchez-Pulido L."/>
            <person name="Santos M.E."/>
            <person name="Searle S."/>
            <person name="Sharpe T."/>
            <person name="Swofford R."/>
            <person name="Tan F.J."/>
            <person name="Williams L."/>
            <person name="Young S."/>
            <person name="Yin S."/>
            <person name="Okada N."/>
            <person name="Kocher T.D."/>
            <person name="Miska E.A."/>
            <person name="Lander E.S."/>
            <person name="Venkatesh B."/>
            <person name="Fernald R.D."/>
            <person name="Meyer A."/>
            <person name="Ponting C.P."/>
            <person name="Streelman J.T."/>
            <person name="Lindblad-Toh K."/>
            <person name="Seehausen O."/>
            <person name="Di Palma F."/>
        </authorList>
    </citation>
    <scope>NUCLEOTIDE SEQUENCE</scope>
</reference>
<evidence type="ECO:0000256" key="1">
    <source>
        <dbReference type="ARBA" id="ARBA00004496"/>
    </source>
</evidence>
<dbReference type="GeneTree" id="ENSGT00940000158038"/>
<organism evidence="8 9">
    <name type="scientific">Maylandia zebra</name>
    <name type="common">zebra mbuna</name>
    <dbReference type="NCBI Taxonomy" id="106582"/>
    <lineage>
        <taxon>Eukaryota</taxon>
        <taxon>Metazoa</taxon>
        <taxon>Chordata</taxon>
        <taxon>Craniata</taxon>
        <taxon>Vertebrata</taxon>
        <taxon>Euteleostomi</taxon>
        <taxon>Actinopterygii</taxon>
        <taxon>Neopterygii</taxon>
        <taxon>Teleostei</taxon>
        <taxon>Neoteleostei</taxon>
        <taxon>Acanthomorphata</taxon>
        <taxon>Ovalentaria</taxon>
        <taxon>Cichlomorphae</taxon>
        <taxon>Cichliformes</taxon>
        <taxon>Cichlidae</taxon>
        <taxon>African cichlids</taxon>
        <taxon>Pseudocrenilabrinae</taxon>
        <taxon>Haplochromini</taxon>
        <taxon>Maylandia</taxon>
        <taxon>Maylandia zebra complex</taxon>
    </lineage>
</organism>
<evidence type="ECO:0000256" key="5">
    <source>
        <dbReference type="ARBA" id="ARBA00022782"/>
    </source>
</evidence>
<evidence type="ECO:0000313" key="9">
    <source>
        <dbReference type="Proteomes" id="UP000265160"/>
    </source>
</evidence>
<keyword evidence="5" id="KW-0221">Differentiation</keyword>
<dbReference type="AlphaFoldDB" id="A0A3P9BPI1"/>
<sequence>MHLRTDTARRSPRTKCQDRSEAGLIKRFRGDGVRYKAKLIGIDEVTAARGDKLCQDSMMKLKGMASSARSKGEHKQRVFLTVSFGGIKIYCERSGVLLHHHSVHEISYIAKDTRDHRAFGYVCGKEGHHRFVAIKTAQSPLIIDLRDLFTLIYDIKQREEMEKKAQKDKQCEQAVYQVGFPATVTSVRVCVCVCISSQMPPSPANTLDPSRSSRQQQHTPAELYAPFSPTSVPSGYMTMGPVQAAQWAQQPFPAQAQTLAFPVQAPLQVAQVLPSGQPVIWSQANIFPATQQQWAAMAAYMPAQTVGVGGHAIPAAMLQGLVPITTMCPQACDLSAPSSAITSPQHTGPSTSGAAVSVEPGAVSAGVSRCGTPEEGSCSDLDLSRMTLSPGTSTSPSTESRNTADSCGCVIL</sequence>
<evidence type="ECO:0000256" key="3">
    <source>
        <dbReference type="ARBA" id="ARBA00022490"/>
    </source>
</evidence>
<dbReference type="GO" id="GO:0001764">
    <property type="term" value="P:neuron migration"/>
    <property type="evidence" value="ECO:0007669"/>
    <property type="project" value="TreeGrafter"/>
</dbReference>
<reference evidence="8" key="3">
    <citation type="submission" date="2025-09" db="UniProtKB">
        <authorList>
            <consortium name="Ensembl"/>
        </authorList>
    </citation>
    <scope>IDENTIFICATION</scope>
</reference>